<reference evidence="1" key="2">
    <citation type="journal article" date="2015" name="Fish Shellfish Immunol.">
        <title>Early steps in the European eel (Anguilla anguilla)-Vibrio vulnificus interaction in the gills: Role of the RtxA13 toxin.</title>
        <authorList>
            <person name="Callol A."/>
            <person name="Pajuelo D."/>
            <person name="Ebbesson L."/>
            <person name="Teles M."/>
            <person name="MacKenzie S."/>
            <person name="Amaro C."/>
        </authorList>
    </citation>
    <scope>NUCLEOTIDE SEQUENCE</scope>
</reference>
<accession>A0A0E9X163</accession>
<dbReference type="EMBL" id="GBXM01012278">
    <property type="protein sequence ID" value="JAH96299.1"/>
    <property type="molecule type" value="Transcribed_RNA"/>
</dbReference>
<evidence type="ECO:0000313" key="1">
    <source>
        <dbReference type="EMBL" id="JAH96299.1"/>
    </source>
</evidence>
<sequence>MDCVVQMRFPGDLATRNYIAECGSERDKNGIPNAKLQMKTLSARYIGKHVTSPASACLSSAGGGNTQLLNCLIASTCLWPNISLAV</sequence>
<organism evidence="1">
    <name type="scientific">Anguilla anguilla</name>
    <name type="common">European freshwater eel</name>
    <name type="synonym">Muraena anguilla</name>
    <dbReference type="NCBI Taxonomy" id="7936"/>
    <lineage>
        <taxon>Eukaryota</taxon>
        <taxon>Metazoa</taxon>
        <taxon>Chordata</taxon>
        <taxon>Craniata</taxon>
        <taxon>Vertebrata</taxon>
        <taxon>Euteleostomi</taxon>
        <taxon>Actinopterygii</taxon>
        <taxon>Neopterygii</taxon>
        <taxon>Teleostei</taxon>
        <taxon>Anguilliformes</taxon>
        <taxon>Anguillidae</taxon>
        <taxon>Anguilla</taxon>
    </lineage>
</organism>
<reference evidence="1" key="1">
    <citation type="submission" date="2014-11" db="EMBL/GenBank/DDBJ databases">
        <authorList>
            <person name="Amaro Gonzalez C."/>
        </authorList>
    </citation>
    <scope>NUCLEOTIDE SEQUENCE</scope>
</reference>
<name>A0A0E9X163_ANGAN</name>
<proteinExistence type="predicted"/>
<protein>
    <submittedName>
        <fullName evidence="1">Uncharacterized protein</fullName>
    </submittedName>
</protein>
<dbReference type="AlphaFoldDB" id="A0A0E9X163"/>